<dbReference type="EMBL" id="KV921360">
    <property type="protein sequence ID" value="ORE17286.1"/>
    <property type="molecule type" value="Genomic_DNA"/>
</dbReference>
<protein>
    <submittedName>
        <fullName evidence="2">Uncharacterized protein</fullName>
    </submittedName>
</protein>
<feature type="compositionally biased region" description="Polar residues" evidence="1">
    <location>
        <begin position="1"/>
        <end position="22"/>
    </location>
</feature>
<proteinExistence type="predicted"/>
<feature type="compositionally biased region" description="Basic residues" evidence="1">
    <location>
        <begin position="23"/>
        <end position="36"/>
    </location>
</feature>
<evidence type="ECO:0000256" key="1">
    <source>
        <dbReference type="SAM" id="MobiDB-lite"/>
    </source>
</evidence>
<evidence type="ECO:0000313" key="3">
    <source>
        <dbReference type="Proteomes" id="UP000242381"/>
    </source>
</evidence>
<accession>A0A1X0RZ19</accession>
<gene>
    <name evidence="2" type="ORF">BCV71DRAFT_227622</name>
</gene>
<evidence type="ECO:0000313" key="2">
    <source>
        <dbReference type="EMBL" id="ORE17286.1"/>
    </source>
</evidence>
<reference evidence="2 3" key="1">
    <citation type="journal article" date="2016" name="Proc. Natl. Acad. Sci. U.S.A.">
        <title>Lipid metabolic changes in an early divergent fungus govern the establishment of a mutualistic symbiosis with endobacteria.</title>
        <authorList>
            <person name="Lastovetsky O.A."/>
            <person name="Gaspar M.L."/>
            <person name="Mondo S.J."/>
            <person name="LaButti K.M."/>
            <person name="Sandor L."/>
            <person name="Grigoriev I.V."/>
            <person name="Henry S.A."/>
            <person name="Pawlowska T.E."/>
        </authorList>
    </citation>
    <scope>NUCLEOTIDE SEQUENCE [LARGE SCALE GENOMIC DNA]</scope>
    <source>
        <strain evidence="2 3">ATCC 11559</strain>
    </source>
</reference>
<dbReference type="Proteomes" id="UP000242381">
    <property type="component" value="Unassembled WGS sequence"/>
</dbReference>
<organism evidence="2 3">
    <name type="scientific">Rhizopus microsporus</name>
    <dbReference type="NCBI Taxonomy" id="58291"/>
    <lineage>
        <taxon>Eukaryota</taxon>
        <taxon>Fungi</taxon>
        <taxon>Fungi incertae sedis</taxon>
        <taxon>Mucoromycota</taxon>
        <taxon>Mucoromycotina</taxon>
        <taxon>Mucoromycetes</taxon>
        <taxon>Mucorales</taxon>
        <taxon>Mucorineae</taxon>
        <taxon>Rhizopodaceae</taxon>
        <taxon>Rhizopus</taxon>
    </lineage>
</organism>
<feature type="region of interest" description="Disordered" evidence="1">
    <location>
        <begin position="1"/>
        <end position="41"/>
    </location>
</feature>
<name>A0A1X0RZ19_RHIZD</name>
<sequence length="57" mass="6589">MNKKYSSLKSQDSRHNTQGSRLKNNHGKLRKGKLQRTKSAPKYLGQSFLKYYGQCAQ</sequence>
<dbReference type="AlphaFoldDB" id="A0A1X0RZ19"/>